<protein>
    <submittedName>
        <fullName evidence="1">Uncharacterized protein</fullName>
    </submittedName>
</protein>
<organism evidence="1">
    <name type="scientific">Rhizophora mucronata</name>
    <name type="common">Asiatic mangrove</name>
    <dbReference type="NCBI Taxonomy" id="61149"/>
    <lineage>
        <taxon>Eukaryota</taxon>
        <taxon>Viridiplantae</taxon>
        <taxon>Streptophyta</taxon>
        <taxon>Embryophyta</taxon>
        <taxon>Tracheophyta</taxon>
        <taxon>Spermatophyta</taxon>
        <taxon>Magnoliopsida</taxon>
        <taxon>eudicotyledons</taxon>
        <taxon>Gunneridae</taxon>
        <taxon>Pentapetalae</taxon>
        <taxon>rosids</taxon>
        <taxon>fabids</taxon>
        <taxon>Malpighiales</taxon>
        <taxon>Rhizophoraceae</taxon>
        <taxon>Rhizophora</taxon>
    </lineage>
</organism>
<dbReference type="EMBL" id="GGEC01088660">
    <property type="protein sequence ID" value="MBX69144.1"/>
    <property type="molecule type" value="Transcribed_RNA"/>
</dbReference>
<dbReference type="AlphaFoldDB" id="A0A2P2QQI8"/>
<evidence type="ECO:0000313" key="1">
    <source>
        <dbReference type="EMBL" id="MBX69144.1"/>
    </source>
</evidence>
<accession>A0A2P2QQI8</accession>
<sequence length="41" mass="4778">MLCITTKACFSLLGIRKKKKRQSENQHSSIFLNVHKSIEMQ</sequence>
<proteinExistence type="predicted"/>
<name>A0A2P2QQI8_RHIMU</name>
<reference evidence="1" key="1">
    <citation type="submission" date="2018-02" db="EMBL/GenBank/DDBJ databases">
        <title>Rhizophora mucronata_Transcriptome.</title>
        <authorList>
            <person name="Meera S.P."/>
            <person name="Sreeshan A."/>
            <person name="Augustine A."/>
        </authorList>
    </citation>
    <scope>NUCLEOTIDE SEQUENCE</scope>
    <source>
        <tissue evidence="1">Leaf</tissue>
    </source>
</reference>